<gene>
    <name evidence="1" type="ORF">UR68_C0023G0014</name>
</gene>
<evidence type="ECO:0000313" key="2">
    <source>
        <dbReference type="Proteomes" id="UP000034457"/>
    </source>
</evidence>
<dbReference type="Proteomes" id="UP000034457">
    <property type="component" value="Unassembled WGS sequence"/>
</dbReference>
<dbReference type="AlphaFoldDB" id="A0A0G0BR50"/>
<protein>
    <submittedName>
        <fullName evidence="1">Uncharacterized protein</fullName>
    </submittedName>
</protein>
<organism evidence="1 2">
    <name type="scientific">Candidatus Roizmanbacteria bacterium GW2011_GWA2_35_19</name>
    <dbReference type="NCBI Taxonomy" id="1618478"/>
    <lineage>
        <taxon>Bacteria</taxon>
        <taxon>Candidatus Roizmaniibacteriota</taxon>
    </lineage>
</organism>
<name>A0A0G0BR50_9BACT</name>
<sequence>MKTNQQAKKIKKPDIFNHDQLHMAISLYLAACFNKQNERTLWKPVNKYIDNGKVPPVEYQGRMMFIKDIQISSIIIFAYAIENLFKAFLPEIKKRHISVIDFPTKLNLNEIEALMILKTILPLLKNGLLRYPEPQQEEYFLSPNSAKSAFIKIFKYYIKKLNIKINEIKCFKLEFLKYKYPFIEELI</sequence>
<comment type="caution">
    <text evidence="1">The sequence shown here is derived from an EMBL/GenBank/DDBJ whole genome shotgun (WGS) entry which is preliminary data.</text>
</comment>
<reference evidence="1 2" key="1">
    <citation type="journal article" date="2015" name="Nature">
        <title>rRNA introns, odd ribosomes, and small enigmatic genomes across a large radiation of phyla.</title>
        <authorList>
            <person name="Brown C.T."/>
            <person name="Hug L.A."/>
            <person name="Thomas B.C."/>
            <person name="Sharon I."/>
            <person name="Castelle C.J."/>
            <person name="Singh A."/>
            <person name="Wilkins M.J."/>
            <person name="Williams K.H."/>
            <person name="Banfield J.F."/>
        </authorList>
    </citation>
    <scope>NUCLEOTIDE SEQUENCE [LARGE SCALE GENOMIC DNA]</scope>
</reference>
<accession>A0A0G0BR50</accession>
<dbReference type="STRING" id="1618478.UR68_C0023G0014"/>
<proteinExistence type="predicted"/>
<evidence type="ECO:0000313" key="1">
    <source>
        <dbReference type="EMBL" id="KKP71959.1"/>
    </source>
</evidence>
<dbReference type="EMBL" id="LBQC01000023">
    <property type="protein sequence ID" value="KKP71959.1"/>
    <property type="molecule type" value="Genomic_DNA"/>
</dbReference>